<feature type="region of interest" description="Disordered" evidence="5">
    <location>
        <begin position="1"/>
        <end position="52"/>
    </location>
</feature>
<feature type="compositionally biased region" description="Basic and acidic residues" evidence="5">
    <location>
        <begin position="501"/>
        <end position="513"/>
    </location>
</feature>
<organism evidence="7 8">
    <name type="scientific">Orchesella dallaii</name>
    <dbReference type="NCBI Taxonomy" id="48710"/>
    <lineage>
        <taxon>Eukaryota</taxon>
        <taxon>Metazoa</taxon>
        <taxon>Ecdysozoa</taxon>
        <taxon>Arthropoda</taxon>
        <taxon>Hexapoda</taxon>
        <taxon>Collembola</taxon>
        <taxon>Entomobryomorpha</taxon>
        <taxon>Entomobryoidea</taxon>
        <taxon>Orchesellidae</taxon>
        <taxon>Orchesellinae</taxon>
        <taxon>Orchesella</taxon>
    </lineage>
</organism>
<accession>A0ABP1QE73</accession>
<keyword evidence="4 6" id="KW-0472">Membrane</keyword>
<feature type="transmembrane region" description="Helical" evidence="6">
    <location>
        <begin position="175"/>
        <end position="194"/>
    </location>
</feature>
<name>A0ABP1QE73_9HEXA</name>
<feature type="compositionally biased region" description="Basic and acidic residues" evidence="5">
    <location>
        <begin position="663"/>
        <end position="678"/>
    </location>
</feature>
<proteinExistence type="predicted"/>
<comment type="subcellular location">
    <subcellularLocation>
        <location evidence="1">Membrane</location>
        <topology evidence="1">Multi-pass membrane protein</topology>
    </subcellularLocation>
</comment>
<gene>
    <name evidence="7" type="ORF">ODALV1_LOCUS10144</name>
</gene>
<comment type="caution">
    <text evidence="7">The sequence shown here is derived from an EMBL/GenBank/DDBJ whole genome shotgun (WGS) entry which is preliminary data.</text>
</comment>
<dbReference type="SUPFAM" id="SSF48652">
    <property type="entry name" value="Tetraspanin"/>
    <property type="match status" value="1"/>
</dbReference>
<keyword evidence="8" id="KW-1185">Reference proteome</keyword>
<feature type="compositionally biased region" description="Basic and acidic residues" evidence="5">
    <location>
        <begin position="1"/>
        <end position="21"/>
    </location>
</feature>
<evidence type="ECO:0000313" key="8">
    <source>
        <dbReference type="Proteomes" id="UP001642540"/>
    </source>
</evidence>
<dbReference type="Proteomes" id="UP001642540">
    <property type="component" value="Unassembled WGS sequence"/>
</dbReference>
<keyword evidence="3 6" id="KW-1133">Transmembrane helix</keyword>
<dbReference type="InterPro" id="IPR018499">
    <property type="entry name" value="Tetraspanin/Peripherin"/>
</dbReference>
<dbReference type="Gene3D" id="1.10.1450.10">
    <property type="entry name" value="Tetraspanin"/>
    <property type="match status" value="1"/>
</dbReference>
<feature type="transmembrane region" description="Helical" evidence="6">
    <location>
        <begin position="270"/>
        <end position="289"/>
    </location>
</feature>
<protein>
    <submittedName>
        <fullName evidence="7">Uncharacterized protein</fullName>
    </submittedName>
</protein>
<dbReference type="InterPro" id="IPR008952">
    <property type="entry name" value="Tetraspanin_EC2_sf"/>
</dbReference>
<evidence type="ECO:0000256" key="2">
    <source>
        <dbReference type="ARBA" id="ARBA00022692"/>
    </source>
</evidence>
<feature type="transmembrane region" description="Helical" evidence="6">
    <location>
        <begin position="246"/>
        <end position="263"/>
    </location>
</feature>
<dbReference type="EMBL" id="CAXLJM020000031">
    <property type="protein sequence ID" value="CAL8099096.1"/>
    <property type="molecule type" value="Genomic_DNA"/>
</dbReference>
<feature type="region of interest" description="Disordered" evidence="5">
    <location>
        <begin position="655"/>
        <end position="678"/>
    </location>
</feature>
<sequence length="678" mass="77523">MDKQSRVNTSDKSKTKKDASKKSRKAKPGDNSKNWRNYRHLHKQSRHKKLPRVGTKASDIYHYPYKRPVEKLLKRLKQERPEAVPPHVNIHRHRARRPSFIGGRGVEKEIQLIQKTLQKYGRKVQPKVGWEYNKRQKRLLLGFRHRKLDKGFRYFEPIKEFFPRHLKPNRRLPDAIFFFLNVIIFVTLGIFYGVSSGLKSLTVYLEDVYEYQQFKAGKNITDHFGHIFWRKEAPFEYYGEIHTRNVLFTTTIILIGFLGVYLADQMLHLIYVIGMLISIGISGIVAITVKQVDYCLRFMEIVNPLLELMLDNYYEKIDAVDVNGTLLQMGGKNVQIRTFKATNLMDRLQLGLQCCGNKGYEDYLSRNASVPPSCCTPLWNLNPYCSKVIPLDATEFKAKFIQFNEDEGSCSNRLETICRNGNRLLGSTAELVSDFHLVLYAFSLVALIMQARQIRQLKRVPHLRISAGSVSQSLQASVGNEATKGGGVDVLENAAKLTEKQTDHLQQIRRDSGLDNQEVEDDESSSSSTEIPVHLVNFTDMKNLQQFVDTEDKSHLEKLNVDKAVEGFAGRFNIVANKTLQNYVSGIFSTTFQNETNAALEAINQTLERQFAQHTTEYDWRKLLTKTKKKGTGKGGYANPLQAEKPTVVIKRVVASQPQPDITAKEDADKKSSINKDI</sequence>
<feature type="compositionally biased region" description="Basic residues" evidence="5">
    <location>
        <begin position="36"/>
        <end position="51"/>
    </location>
</feature>
<evidence type="ECO:0000313" key="7">
    <source>
        <dbReference type="EMBL" id="CAL8099096.1"/>
    </source>
</evidence>
<evidence type="ECO:0000256" key="5">
    <source>
        <dbReference type="SAM" id="MobiDB-lite"/>
    </source>
</evidence>
<feature type="region of interest" description="Disordered" evidence="5">
    <location>
        <begin position="501"/>
        <end position="528"/>
    </location>
</feature>
<reference evidence="7 8" key="1">
    <citation type="submission" date="2024-08" db="EMBL/GenBank/DDBJ databases">
        <authorList>
            <person name="Cucini C."/>
            <person name="Frati F."/>
        </authorList>
    </citation>
    <scope>NUCLEOTIDE SEQUENCE [LARGE SCALE GENOMIC DNA]</scope>
</reference>
<dbReference type="Pfam" id="PF00335">
    <property type="entry name" value="Tetraspanin"/>
    <property type="match status" value="1"/>
</dbReference>
<evidence type="ECO:0000256" key="1">
    <source>
        <dbReference type="ARBA" id="ARBA00004141"/>
    </source>
</evidence>
<evidence type="ECO:0000256" key="3">
    <source>
        <dbReference type="ARBA" id="ARBA00022989"/>
    </source>
</evidence>
<evidence type="ECO:0000256" key="6">
    <source>
        <dbReference type="SAM" id="Phobius"/>
    </source>
</evidence>
<evidence type="ECO:0000256" key="4">
    <source>
        <dbReference type="ARBA" id="ARBA00023136"/>
    </source>
</evidence>
<keyword evidence="2 6" id="KW-0812">Transmembrane</keyword>
<dbReference type="CDD" id="cd03127">
    <property type="entry name" value="tetraspanin_LEL"/>
    <property type="match status" value="1"/>
</dbReference>